<dbReference type="EMBL" id="KZ824969">
    <property type="protein sequence ID" value="RAH68143.1"/>
    <property type="molecule type" value="Genomic_DNA"/>
</dbReference>
<keyword evidence="2" id="KW-1185">Reference proteome</keyword>
<evidence type="ECO:0000313" key="2">
    <source>
        <dbReference type="Proteomes" id="UP000249661"/>
    </source>
</evidence>
<name>A0ACD1H3J6_9EURO</name>
<sequence>MATPVPWEWLVGELMAIWLAFGAACVLGLLTCMPAAWMGYNICGDEGYWFGWLSMWILVAMADPVQVAEHLALIWFGLGSAGPVHWFLCAVSNMLWKHVCLWEDLEFWKEWFYTWLDATIYIVLFLAFWHTIMHYNPNFAPDWM</sequence>
<organism evidence="1 2">
    <name type="scientific">Aspergillus aculeatinus CBS 121060</name>
    <dbReference type="NCBI Taxonomy" id="1448322"/>
    <lineage>
        <taxon>Eukaryota</taxon>
        <taxon>Fungi</taxon>
        <taxon>Dikarya</taxon>
        <taxon>Ascomycota</taxon>
        <taxon>Pezizomycotina</taxon>
        <taxon>Eurotiomycetes</taxon>
        <taxon>Eurotiomycetidae</taxon>
        <taxon>Eurotiales</taxon>
        <taxon>Aspergillaceae</taxon>
        <taxon>Aspergillus</taxon>
        <taxon>Aspergillus subgen. Circumdati</taxon>
    </lineage>
</organism>
<accession>A0ACD1H3J6</accession>
<gene>
    <name evidence="1" type="ORF">BO66DRAFT_440524</name>
</gene>
<dbReference type="Proteomes" id="UP000249661">
    <property type="component" value="Unassembled WGS sequence"/>
</dbReference>
<reference evidence="1" key="1">
    <citation type="submission" date="2018-02" db="EMBL/GenBank/DDBJ databases">
        <title>The genomes of Aspergillus section Nigri reveals drivers in fungal speciation.</title>
        <authorList>
            <consortium name="DOE Joint Genome Institute"/>
            <person name="Vesth T.C."/>
            <person name="Nybo J."/>
            <person name="Theobald S."/>
            <person name="Brandl J."/>
            <person name="Frisvad J.C."/>
            <person name="Nielsen K.F."/>
            <person name="Lyhne E.K."/>
            <person name="Kogle M.E."/>
            <person name="Kuo A."/>
            <person name="Riley R."/>
            <person name="Clum A."/>
            <person name="Nolan M."/>
            <person name="Lipzen A."/>
            <person name="Salamov A."/>
            <person name="Henrissat B."/>
            <person name="Wiebenga A."/>
            <person name="De vries R.P."/>
            <person name="Grigoriev I.V."/>
            <person name="Mortensen U.H."/>
            <person name="Andersen M.R."/>
            <person name="Baker S.E."/>
        </authorList>
    </citation>
    <scope>NUCLEOTIDE SEQUENCE</scope>
    <source>
        <strain evidence="1">CBS 121060</strain>
    </source>
</reference>
<protein>
    <submittedName>
        <fullName evidence="1">Uncharacterized protein</fullName>
    </submittedName>
</protein>
<proteinExistence type="predicted"/>
<evidence type="ECO:0000313" key="1">
    <source>
        <dbReference type="EMBL" id="RAH68143.1"/>
    </source>
</evidence>